<gene>
    <name evidence="2" type="ORF">S03H2_49425</name>
</gene>
<accession>X1HQ97</accession>
<evidence type="ECO:0000313" key="2">
    <source>
        <dbReference type="EMBL" id="GAH72341.1"/>
    </source>
</evidence>
<name>X1HQ97_9ZZZZ</name>
<keyword evidence="1" id="KW-1133">Transmembrane helix</keyword>
<dbReference type="EMBL" id="BARU01031232">
    <property type="protein sequence ID" value="GAH72341.1"/>
    <property type="molecule type" value="Genomic_DNA"/>
</dbReference>
<keyword evidence="1" id="KW-0812">Transmembrane</keyword>
<sequence>MEVETKVRGRKLIVSSKDVKLPHFFISFYLLIITSKLWLTILF</sequence>
<dbReference type="AlphaFoldDB" id="X1HQ97"/>
<reference evidence="2" key="1">
    <citation type="journal article" date="2014" name="Front. Microbiol.">
        <title>High frequency of phylogenetically diverse reductive dehalogenase-homologous genes in deep subseafloor sedimentary metagenomes.</title>
        <authorList>
            <person name="Kawai M."/>
            <person name="Futagami T."/>
            <person name="Toyoda A."/>
            <person name="Takaki Y."/>
            <person name="Nishi S."/>
            <person name="Hori S."/>
            <person name="Arai W."/>
            <person name="Tsubouchi T."/>
            <person name="Morono Y."/>
            <person name="Uchiyama I."/>
            <person name="Ito T."/>
            <person name="Fujiyama A."/>
            <person name="Inagaki F."/>
            <person name="Takami H."/>
        </authorList>
    </citation>
    <scope>NUCLEOTIDE SEQUENCE</scope>
    <source>
        <strain evidence="2">Expedition CK06-06</strain>
    </source>
</reference>
<feature type="non-terminal residue" evidence="2">
    <location>
        <position position="43"/>
    </location>
</feature>
<feature type="transmembrane region" description="Helical" evidence="1">
    <location>
        <begin position="21"/>
        <end position="41"/>
    </location>
</feature>
<keyword evidence="1" id="KW-0472">Membrane</keyword>
<comment type="caution">
    <text evidence="2">The sequence shown here is derived from an EMBL/GenBank/DDBJ whole genome shotgun (WGS) entry which is preliminary data.</text>
</comment>
<protein>
    <submittedName>
        <fullName evidence="2">Uncharacterized protein</fullName>
    </submittedName>
</protein>
<evidence type="ECO:0000256" key="1">
    <source>
        <dbReference type="SAM" id="Phobius"/>
    </source>
</evidence>
<proteinExistence type="predicted"/>
<organism evidence="2">
    <name type="scientific">marine sediment metagenome</name>
    <dbReference type="NCBI Taxonomy" id="412755"/>
    <lineage>
        <taxon>unclassified sequences</taxon>
        <taxon>metagenomes</taxon>
        <taxon>ecological metagenomes</taxon>
    </lineage>
</organism>